<dbReference type="GO" id="GO:0004519">
    <property type="term" value="F:endonuclease activity"/>
    <property type="evidence" value="ECO:0007669"/>
    <property type="project" value="UniProtKB-KW"/>
</dbReference>
<dbReference type="InterPro" id="IPR008538">
    <property type="entry name" value="Uma2"/>
</dbReference>
<reference evidence="3" key="1">
    <citation type="journal article" date="2020" name="Microbiol. Resour. Announc.">
        <title>Draft Genome Sequences of Thiorhodococcus mannitoliphagus and Thiorhodococcus minor, Purple Sulfur Photosynthetic Bacteria in the Gammaproteobacterial Family Chromatiaceae.</title>
        <authorList>
            <person name="Aviles F.A."/>
            <person name="Meyer T.E."/>
            <person name="Kyndt J.A."/>
        </authorList>
    </citation>
    <scope>NUCLEOTIDE SEQUENCE [LARGE SCALE GENOMIC DNA]</scope>
    <source>
        <strain evidence="3">DSM 18266</strain>
    </source>
</reference>
<dbReference type="CDD" id="cd06260">
    <property type="entry name" value="DUF820-like"/>
    <property type="match status" value="1"/>
</dbReference>
<evidence type="ECO:0000313" key="2">
    <source>
        <dbReference type="EMBL" id="NEX19936.1"/>
    </source>
</evidence>
<dbReference type="Proteomes" id="UP000471640">
    <property type="component" value="Unassembled WGS sequence"/>
</dbReference>
<keyword evidence="3" id="KW-1185">Reference proteome</keyword>
<dbReference type="EMBL" id="JAAIJR010000018">
    <property type="protein sequence ID" value="NEX19936.1"/>
    <property type="molecule type" value="Genomic_DNA"/>
</dbReference>
<evidence type="ECO:0000259" key="1">
    <source>
        <dbReference type="Pfam" id="PF05685"/>
    </source>
</evidence>
<keyword evidence="2" id="KW-0255">Endonuclease</keyword>
<keyword evidence="2" id="KW-0540">Nuclease</keyword>
<dbReference type="Pfam" id="PF05685">
    <property type="entry name" value="Uma2"/>
    <property type="match status" value="1"/>
</dbReference>
<dbReference type="InterPro" id="IPR011335">
    <property type="entry name" value="Restrct_endonuc-II-like"/>
</dbReference>
<feature type="domain" description="Putative restriction endonuclease" evidence="1">
    <location>
        <begin position="13"/>
        <end position="168"/>
    </location>
</feature>
<dbReference type="SUPFAM" id="SSF52980">
    <property type="entry name" value="Restriction endonuclease-like"/>
    <property type="match status" value="1"/>
</dbReference>
<accession>A0A6P1DTC1</accession>
<dbReference type="PANTHER" id="PTHR36558:SF1">
    <property type="entry name" value="RESTRICTION ENDONUCLEASE DOMAIN-CONTAINING PROTEIN-RELATED"/>
    <property type="match status" value="1"/>
</dbReference>
<evidence type="ECO:0000313" key="3">
    <source>
        <dbReference type="Proteomes" id="UP000471640"/>
    </source>
</evidence>
<organism evidence="2 3">
    <name type="scientific">Thiorhodococcus mannitoliphagus</name>
    <dbReference type="NCBI Taxonomy" id="329406"/>
    <lineage>
        <taxon>Bacteria</taxon>
        <taxon>Pseudomonadati</taxon>
        <taxon>Pseudomonadota</taxon>
        <taxon>Gammaproteobacteria</taxon>
        <taxon>Chromatiales</taxon>
        <taxon>Chromatiaceae</taxon>
        <taxon>Thiorhodococcus</taxon>
    </lineage>
</organism>
<protein>
    <submittedName>
        <fullName evidence="2">Uma2 family endonuclease</fullName>
    </submittedName>
</protein>
<dbReference type="Gene3D" id="3.90.1570.10">
    <property type="entry name" value="tt1808, chain A"/>
    <property type="match status" value="1"/>
</dbReference>
<dbReference type="RefSeq" id="WP_164652843.1">
    <property type="nucleotide sequence ID" value="NZ_JAAIJR010000018.1"/>
</dbReference>
<dbReference type="AlphaFoldDB" id="A0A6P1DTC1"/>
<dbReference type="PANTHER" id="PTHR36558">
    <property type="entry name" value="GLR1098 PROTEIN"/>
    <property type="match status" value="1"/>
</dbReference>
<sequence>MGLPQIQSPITAADYLAWEQEQPEKSEYVRGEIFAMVGASRKHVRITLNLAAELMRCLEGSPCDVYAADMKLRVLEDEAYFYPDVLVTCDPADNRADHVMTAPRVVIEVLSPSTSAFDPGDKFALYRQIASLKEFVLIDPEKQRVECYRRGECGLWELEDIAPEAPLRLKSLDLEVPWERIFRNAD</sequence>
<keyword evidence="2" id="KW-0378">Hydrolase</keyword>
<proteinExistence type="predicted"/>
<dbReference type="InterPro" id="IPR012296">
    <property type="entry name" value="Nuclease_put_TT1808"/>
</dbReference>
<gene>
    <name evidence="2" type="ORF">G3480_06355</name>
</gene>
<name>A0A6P1DTC1_9GAMM</name>
<reference evidence="2 3" key="2">
    <citation type="submission" date="2020-02" db="EMBL/GenBank/DDBJ databases">
        <title>Genome sequences of Thiorhodococcus mannitoliphagus and Thiorhodococcus minor, purple sulfur photosynthetic bacteria in the gammaproteobacterial family, Chromatiaceae.</title>
        <authorList>
            <person name="Aviles F.A."/>
            <person name="Meyer T.E."/>
            <person name="Kyndt J.A."/>
        </authorList>
    </citation>
    <scope>NUCLEOTIDE SEQUENCE [LARGE SCALE GENOMIC DNA]</scope>
    <source>
        <strain evidence="2 3">DSM 18266</strain>
    </source>
</reference>
<comment type="caution">
    <text evidence="2">The sequence shown here is derived from an EMBL/GenBank/DDBJ whole genome shotgun (WGS) entry which is preliminary data.</text>
</comment>